<dbReference type="GO" id="GO:0006013">
    <property type="term" value="P:mannose metabolic process"/>
    <property type="evidence" value="ECO:0007669"/>
    <property type="project" value="InterPro"/>
</dbReference>
<dbReference type="GO" id="GO:0004559">
    <property type="term" value="F:alpha-mannosidase activity"/>
    <property type="evidence" value="ECO:0007669"/>
    <property type="project" value="InterPro"/>
</dbReference>
<comment type="caution">
    <text evidence="2">The sequence shown here is derived from an EMBL/GenBank/DDBJ whole genome shotgun (WGS) entry which is preliminary data.</text>
</comment>
<dbReference type="Gene3D" id="3.20.110.10">
    <property type="entry name" value="Glycoside hydrolase 38, N terminal domain"/>
    <property type="match status" value="1"/>
</dbReference>
<reference evidence="2" key="1">
    <citation type="journal article" date="2014" name="Front. Microbiol.">
        <title>High frequency of phylogenetically diverse reductive dehalogenase-homologous genes in deep subseafloor sedimentary metagenomes.</title>
        <authorList>
            <person name="Kawai M."/>
            <person name="Futagami T."/>
            <person name="Toyoda A."/>
            <person name="Takaki Y."/>
            <person name="Nishi S."/>
            <person name="Hori S."/>
            <person name="Arai W."/>
            <person name="Tsubouchi T."/>
            <person name="Morono Y."/>
            <person name="Uchiyama I."/>
            <person name="Ito T."/>
            <person name="Fujiyama A."/>
            <person name="Inagaki F."/>
            <person name="Takami H."/>
        </authorList>
    </citation>
    <scope>NUCLEOTIDE SEQUENCE</scope>
    <source>
        <strain evidence="2">Expedition CK06-06</strain>
    </source>
</reference>
<dbReference type="AlphaFoldDB" id="X1M0T1"/>
<dbReference type="InterPro" id="IPR000602">
    <property type="entry name" value="Glyco_hydro_38_N"/>
</dbReference>
<evidence type="ECO:0000259" key="1">
    <source>
        <dbReference type="Pfam" id="PF01074"/>
    </source>
</evidence>
<sequence>MKTIYLVPHTHYDVAWAFSKEDYLKINEEILKEVMKLMEVPEFKFCLEQTFLLQEIEKRNPEL</sequence>
<feature type="non-terminal residue" evidence="2">
    <location>
        <position position="63"/>
    </location>
</feature>
<dbReference type="Pfam" id="PF01074">
    <property type="entry name" value="Glyco_hydro_38N"/>
    <property type="match status" value="1"/>
</dbReference>
<feature type="domain" description="Glycoside hydrolase family 38 N-terminal" evidence="1">
    <location>
        <begin position="3"/>
        <end position="62"/>
    </location>
</feature>
<dbReference type="InterPro" id="IPR027291">
    <property type="entry name" value="Glyco_hydro_38_N_sf"/>
</dbReference>
<dbReference type="SUPFAM" id="SSF88713">
    <property type="entry name" value="Glycoside hydrolase/deacetylase"/>
    <property type="match status" value="1"/>
</dbReference>
<evidence type="ECO:0000313" key="2">
    <source>
        <dbReference type="EMBL" id="GAI11681.1"/>
    </source>
</evidence>
<protein>
    <recommendedName>
        <fullName evidence="1">Glycoside hydrolase family 38 N-terminal domain-containing protein</fullName>
    </recommendedName>
</protein>
<name>X1M0T1_9ZZZZ</name>
<dbReference type="EMBL" id="BARV01005146">
    <property type="protein sequence ID" value="GAI11681.1"/>
    <property type="molecule type" value="Genomic_DNA"/>
</dbReference>
<dbReference type="InterPro" id="IPR011330">
    <property type="entry name" value="Glyco_hydro/deAcase_b/a-brl"/>
</dbReference>
<organism evidence="2">
    <name type="scientific">marine sediment metagenome</name>
    <dbReference type="NCBI Taxonomy" id="412755"/>
    <lineage>
        <taxon>unclassified sequences</taxon>
        <taxon>metagenomes</taxon>
        <taxon>ecological metagenomes</taxon>
    </lineage>
</organism>
<accession>X1M0T1</accession>
<proteinExistence type="predicted"/>
<gene>
    <name evidence="2" type="ORF">S06H3_10885</name>
</gene>